<comment type="function">
    <text evidence="8">ATP-binding (A) component of a common energy-coupling factor (ECF) ABC-transporter complex.</text>
</comment>
<dbReference type="InterPro" id="IPR017871">
    <property type="entry name" value="ABC_transporter-like_CS"/>
</dbReference>
<evidence type="ECO:0000259" key="9">
    <source>
        <dbReference type="PROSITE" id="PS50893"/>
    </source>
</evidence>
<dbReference type="PROSITE" id="PS00211">
    <property type="entry name" value="ABC_TRANSPORTER_1"/>
    <property type="match status" value="1"/>
</dbReference>
<keyword evidence="2 8" id="KW-0813">Transport</keyword>
<keyword evidence="3 8" id="KW-1003">Cell membrane</keyword>
<sequence length="325" mass="36739">MQIKINNLTHTYAPKTRTEFTAIKDINLTISEGEFIAVIGQTGCGKSTLIEHLNALLLPSRGSIEWKWINSKYDKKTKKYISYDDYLELKASWFIEKRLKNGSTTQVLKIKKLRRVKRAKQLRKHVAIAFQFAEYQLFEETIEKDIMFGPLSFGVDKEEAKLRAKKYLNLCGLDDSYLKKSPFGLSGGQKRRVALAGILAIEPDIIVADEPTAGLDPVGVQEILSIFKTLHELGKTVVIVTHDLDNVLQIAQRVIVMNAGQIVKDDSTYKALKDAKFLQDNKLQAPKLLDFVAKLEQKGWKVPQVQTIDELADYISSRINQQGGE</sequence>
<evidence type="ECO:0000256" key="8">
    <source>
        <dbReference type="RuleBase" id="RU365104"/>
    </source>
</evidence>
<comment type="similarity">
    <text evidence="8">Belongs to the ABC transporter superfamily. Energy-coupling factor EcfA family.</text>
</comment>
<comment type="subunit">
    <text evidence="8">Forms a stable energy-coupling factor (ECF) transporter complex composed of 2 membrane-embedded substrate-binding proteins (S component), 2 ATP-binding proteins (A component) and 2 transmembrane proteins (T component).</text>
</comment>
<protein>
    <recommendedName>
        <fullName evidence="8">Energy-coupling factor transporter ATP-binding protein EcfA2</fullName>
        <ecNumber evidence="8">7.-.-.-</ecNumber>
    </recommendedName>
</protein>
<dbReference type="RefSeq" id="WP_141484041.1">
    <property type="nucleotide sequence ID" value="NZ_SMDN01000008.1"/>
</dbReference>
<dbReference type="EMBL" id="SMDN01000008">
    <property type="protein sequence ID" value="TQC51447.1"/>
    <property type="molecule type" value="Genomic_DNA"/>
</dbReference>
<evidence type="ECO:0000256" key="1">
    <source>
        <dbReference type="ARBA" id="ARBA00004202"/>
    </source>
</evidence>
<dbReference type="Gene3D" id="3.40.50.300">
    <property type="entry name" value="P-loop containing nucleotide triphosphate hydrolases"/>
    <property type="match status" value="1"/>
</dbReference>
<keyword evidence="4 8" id="KW-0547">Nucleotide-binding</keyword>
<dbReference type="PROSITE" id="PS50893">
    <property type="entry name" value="ABC_TRANSPORTER_2"/>
    <property type="match status" value="1"/>
</dbReference>
<dbReference type="CDD" id="cd03225">
    <property type="entry name" value="ABC_cobalt_CbiO_domain1"/>
    <property type="match status" value="1"/>
</dbReference>
<dbReference type="InterPro" id="IPR027417">
    <property type="entry name" value="P-loop_NTPase"/>
</dbReference>
<dbReference type="InterPro" id="IPR003593">
    <property type="entry name" value="AAA+_ATPase"/>
</dbReference>
<comment type="subcellular location">
    <subcellularLocation>
        <location evidence="1 8">Cell membrane</location>
        <topology evidence="1 8">Peripheral membrane protein</topology>
    </subcellularLocation>
</comment>
<evidence type="ECO:0000256" key="7">
    <source>
        <dbReference type="ARBA" id="ARBA00023136"/>
    </source>
</evidence>
<evidence type="ECO:0000313" key="10">
    <source>
        <dbReference type="EMBL" id="TQC51447.1"/>
    </source>
</evidence>
<dbReference type="NCBIfam" id="NF010170">
    <property type="entry name" value="PRK13651.1"/>
    <property type="match status" value="1"/>
</dbReference>
<evidence type="ECO:0000256" key="3">
    <source>
        <dbReference type="ARBA" id="ARBA00022475"/>
    </source>
</evidence>
<dbReference type="GO" id="GO:0043190">
    <property type="term" value="C:ATP-binding cassette (ABC) transporter complex"/>
    <property type="evidence" value="ECO:0007669"/>
    <property type="project" value="TreeGrafter"/>
</dbReference>
<evidence type="ECO:0000313" key="11">
    <source>
        <dbReference type="Proteomes" id="UP000320801"/>
    </source>
</evidence>
<dbReference type="GO" id="GO:0016887">
    <property type="term" value="F:ATP hydrolysis activity"/>
    <property type="evidence" value="ECO:0007669"/>
    <property type="project" value="InterPro"/>
</dbReference>
<dbReference type="SMART" id="SM00382">
    <property type="entry name" value="AAA"/>
    <property type="match status" value="1"/>
</dbReference>
<keyword evidence="7 8" id="KW-0472">Membrane</keyword>
<dbReference type="GO" id="GO:0005524">
    <property type="term" value="F:ATP binding"/>
    <property type="evidence" value="ECO:0007669"/>
    <property type="project" value="UniProtKB-UniRule"/>
</dbReference>
<evidence type="ECO:0000256" key="2">
    <source>
        <dbReference type="ARBA" id="ARBA00022448"/>
    </source>
</evidence>
<dbReference type="InterPro" id="IPR015856">
    <property type="entry name" value="ABC_transpr_CbiO/EcfA_su"/>
</dbReference>
<dbReference type="EC" id="7.-.-.-" evidence="8"/>
<reference evidence="10 11" key="1">
    <citation type="submission" date="2019-03" db="EMBL/GenBank/DDBJ databases">
        <title>Characterization of a novel Mycoplasma cynos real-time PCR assay.</title>
        <authorList>
            <person name="Tallmadge R.L."/>
            <person name="Mitchell P.K."/>
            <person name="Goodman L."/>
        </authorList>
    </citation>
    <scope>NUCLEOTIDE SEQUENCE [LARGE SCALE GENOMIC DNA]</scope>
    <source>
        <strain evidence="10 11">1642</strain>
    </source>
</reference>
<dbReference type="Proteomes" id="UP000320801">
    <property type="component" value="Unassembled WGS sequence"/>
</dbReference>
<proteinExistence type="inferred from homology"/>
<comment type="caution">
    <text evidence="10">The sequence shown here is derived from an EMBL/GenBank/DDBJ whole genome shotgun (WGS) entry which is preliminary data.</text>
</comment>
<dbReference type="GO" id="GO:0042626">
    <property type="term" value="F:ATPase-coupled transmembrane transporter activity"/>
    <property type="evidence" value="ECO:0007669"/>
    <property type="project" value="TreeGrafter"/>
</dbReference>
<dbReference type="Pfam" id="PF00005">
    <property type="entry name" value="ABC_tran"/>
    <property type="match status" value="1"/>
</dbReference>
<keyword evidence="6" id="KW-1278">Translocase</keyword>
<dbReference type="AlphaFoldDB" id="A0A507SI95"/>
<dbReference type="PANTHER" id="PTHR43553">
    <property type="entry name" value="HEAVY METAL TRANSPORTER"/>
    <property type="match status" value="1"/>
</dbReference>
<dbReference type="OrthoDB" id="9784332at2"/>
<dbReference type="InterPro" id="IPR050095">
    <property type="entry name" value="ECF_ABC_transporter_ATP-bd"/>
</dbReference>
<feature type="domain" description="ABC transporter" evidence="9">
    <location>
        <begin position="3"/>
        <end position="284"/>
    </location>
</feature>
<accession>A0A507SI95</accession>
<evidence type="ECO:0000256" key="5">
    <source>
        <dbReference type="ARBA" id="ARBA00022840"/>
    </source>
</evidence>
<dbReference type="PANTHER" id="PTHR43553:SF27">
    <property type="entry name" value="ENERGY-COUPLING FACTOR TRANSPORTER ATP-BINDING PROTEIN ECFA2"/>
    <property type="match status" value="1"/>
</dbReference>
<dbReference type="NCBIfam" id="TIGR04521">
    <property type="entry name" value="ECF_ATPase_2"/>
    <property type="match status" value="1"/>
</dbReference>
<name>A0A507SI95_9BACT</name>
<evidence type="ECO:0000256" key="6">
    <source>
        <dbReference type="ARBA" id="ARBA00022967"/>
    </source>
</evidence>
<dbReference type="InterPro" id="IPR030946">
    <property type="entry name" value="EcfA2"/>
</dbReference>
<keyword evidence="5 8" id="KW-0067">ATP-binding</keyword>
<gene>
    <name evidence="10" type="ORF">E1I18_02590</name>
</gene>
<dbReference type="SUPFAM" id="SSF52540">
    <property type="entry name" value="P-loop containing nucleoside triphosphate hydrolases"/>
    <property type="match status" value="1"/>
</dbReference>
<dbReference type="InterPro" id="IPR003439">
    <property type="entry name" value="ABC_transporter-like_ATP-bd"/>
</dbReference>
<organism evidence="10 11">
    <name type="scientific">Mycoplasmopsis mucosicanis</name>
    <dbReference type="NCBI Taxonomy" id="458208"/>
    <lineage>
        <taxon>Bacteria</taxon>
        <taxon>Bacillati</taxon>
        <taxon>Mycoplasmatota</taxon>
        <taxon>Mycoplasmoidales</taxon>
        <taxon>Metamycoplasmataceae</taxon>
        <taxon>Mycoplasmopsis</taxon>
    </lineage>
</organism>
<keyword evidence="11" id="KW-1185">Reference proteome</keyword>
<evidence type="ECO:0000256" key="4">
    <source>
        <dbReference type="ARBA" id="ARBA00022741"/>
    </source>
</evidence>